<feature type="transmembrane region" description="Helical" evidence="10">
    <location>
        <begin position="41"/>
        <end position="74"/>
    </location>
</feature>
<protein>
    <submittedName>
        <fullName evidence="11">Oleosin domain-containing protein</fullName>
    </submittedName>
</protein>
<organism evidence="11 12">
    <name type="scientific">Cephalotus follicularis</name>
    <name type="common">Albany pitcher plant</name>
    <dbReference type="NCBI Taxonomy" id="3775"/>
    <lineage>
        <taxon>Eukaryota</taxon>
        <taxon>Viridiplantae</taxon>
        <taxon>Streptophyta</taxon>
        <taxon>Embryophyta</taxon>
        <taxon>Tracheophyta</taxon>
        <taxon>Spermatophyta</taxon>
        <taxon>Magnoliopsida</taxon>
        <taxon>eudicotyledons</taxon>
        <taxon>Gunneridae</taxon>
        <taxon>Pentapetalae</taxon>
        <taxon>rosids</taxon>
        <taxon>fabids</taxon>
        <taxon>Oxalidales</taxon>
        <taxon>Cephalotaceae</taxon>
        <taxon>Cephalotus</taxon>
    </lineage>
</organism>
<dbReference type="InParanoid" id="A0A1Q3B2H8"/>
<dbReference type="STRING" id="3775.A0A1Q3B2H8"/>
<evidence type="ECO:0000256" key="10">
    <source>
        <dbReference type="SAM" id="Phobius"/>
    </source>
</evidence>
<dbReference type="GO" id="GO:0010344">
    <property type="term" value="P:seed oilbody biogenesis"/>
    <property type="evidence" value="ECO:0007669"/>
    <property type="project" value="TreeGrafter"/>
</dbReference>
<accession>A0A1Q3B2H8</accession>
<evidence type="ECO:0000256" key="7">
    <source>
        <dbReference type="ARBA" id="ARBA00022989"/>
    </source>
</evidence>
<comment type="caution">
    <text evidence="11">The sequence shown here is derived from an EMBL/GenBank/DDBJ whole genome shotgun (WGS) entry which is preliminary data.</text>
</comment>
<feature type="compositionally biased region" description="Basic and acidic residues" evidence="9">
    <location>
        <begin position="112"/>
        <end position="126"/>
    </location>
</feature>
<dbReference type="GO" id="GO:0016020">
    <property type="term" value="C:membrane"/>
    <property type="evidence" value="ECO:0007669"/>
    <property type="project" value="UniProtKB-SubCell"/>
</dbReference>
<keyword evidence="8 10" id="KW-0472">Membrane</keyword>
<proteinExistence type="inferred from homology"/>
<dbReference type="GO" id="GO:0019915">
    <property type="term" value="P:lipid storage"/>
    <property type="evidence" value="ECO:0007669"/>
    <property type="project" value="TreeGrafter"/>
</dbReference>
<dbReference type="PANTHER" id="PTHR33203:SF44">
    <property type="entry name" value="OLEOSIN 20.3 KDA"/>
    <property type="match status" value="1"/>
</dbReference>
<feature type="region of interest" description="Disordered" evidence="9">
    <location>
        <begin position="104"/>
        <end position="126"/>
    </location>
</feature>
<comment type="subcellular location">
    <subcellularLocation>
        <location evidence="3">Lipid droplet</location>
    </subcellularLocation>
    <subcellularLocation>
        <location evidence="2">Membrane</location>
        <topology evidence="2">Multi-pass membrane protein</topology>
    </subcellularLocation>
</comment>
<dbReference type="Proteomes" id="UP000187406">
    <property type="component" value="Unassembled WGS sequence"/>
</dbReference>
<evidence type="ECO:0000256" key="3">
    <source>
        <dbReference type="ARBA" id="ARBA00004502"/>
    </source>
</evidence>
<dbReference type="GO" id="GO:0012511">
    <property type="term" value="C:monolayer-surrounded lipid storage body"/>
    <property type="evidence" value="ECO:0007669"/>
    <property type="project" value="InterPro"/>
</dbReference>
<sequence>GPSASKILAVVTLLPVGGTLLCLAGLAFAGSLLGLLVTTPLFIICSPVLVPAAITIALAVAGFLASGAFGITALSSMSWMVNYLQRMGENLPLQVEHAKRRVQETTGQVGQKAREMGQTVHEKAKE</sequence>
<evidence type="ECO:0000256" key="9">
    <source>
        <dbReference type="SAM" id="MobiDB-lite"/>
    </source>
</evidence>
<feature type="non-terminal residue" evidence="11">
    <location>
        <position position="1"/>
    </location>
</feature>
<keyword evidence="12" id="KW-1185">Reference proteome</keyword>
<dbReference type="PANTHER" id="PTHR33203">
    <property type="entry name" value="OLEOSIN"/>
    <property type="match status" value="1"/>
</dbReference>
<evidence type="ECO:0000313" key="11">
    <source>
        <dbReference type="EMBL" id="GAV62226.1"/>
    </source>
</evidence>
<keyword evidence="5" id="KW-0551">Lipid droplet</keyword>
<feature type="transmembrane region" description="Helical" evidence="10">
    <location>
        <begin position="7"/>
        <end position="29"/>
    </location>
</feature>
<dbReference type="GO" id="GO:0050826">
    <property type="term" value="P:response to freezing"/>
    <property type="evidence" value="ECO:0007669"/>
    <property type="project" value="TreeGrafter"/>
</dbReference>
<evidence type="ECO:0000313" key="12">
    <source>
        <dbReference type="Proteomes" id="UP000187406"/>
    </source>
</evidence>
<comment type="similarity">
    <text evidence="4">Belongs to the oleosin family.</text>
</comment>
<gene>
    <name evidence="11" type="ORF">CFOL_v3_05750</name>
</gene>
<evidence type="ECO:0000256" key="5">
    <source>
        <dbReference type="ARBA" id="ARBA00022677"/>
    </source>
</evidence>
<evidence type="ECO:0000256" key="8">
    <source>
        <dbReference type="ARBA" id="ARBA00023136"/>
    </source>
</evidence>
<dbReference type="FunCoup" id="A0A1Q3B2H8">
    <property type="interactions" value="290"/>
</dbReference>
<feature type="non-terminal residue" evidence="11">
    <location>
        <position position="126"/>
    </location>
</feature>
<comment type="function">
    <text evidence="1">May have a structural role to stabilize the lipid body during desiccation of the seed by preventing coalescence of the oil. Probably interacts with both lipid and phospholipid moieties of lipid bodies. May also provide recognition signals for specific lipase anchorage in lipolysis during seedling growth.</text>
</comment>
<keyword evidence="6 10" id="KW-0812">Transmembrane</keyword>
<keyword evidence="7 10" id="KW-1133">Transmembrane helix</keyword>
<reference evidence="12" key="1">
    <citation type="submission" date="2016-04" db="EMBL/GenBank/DDBJ databases">
        <title>Cephalotus genome sequencing.</title>
        <authorList>
            <person name="Fukushima K."/>
            <person name="Hasebe M."/>
            <person name="Fang X."/>
        </authorList>
    </citation>
    <scope>NUCLEOTIDE SEQUENCE [LARGE SCALE GENOMIC DNA]</scope>
    <source>
        <strain evidence="12">cv. St1</strain>
    </source>
</reference>
<dbReference type="InterPro" id="IPR000136">
    <property type="entry name" value="Oleosin"/>
</dbReference>
<evidence type="ECO:0000256" key="1">
    <source>
        <dbReference type="ARBA" id="ARBA00002582"/>
    </source>
</evidence>
<dbReference type="EMBL" id="BDDD01000244">
    <property type="protein sequence ID" value="GAV62226.1"/>
    <property type="molecule type" value="Genomic_DNA"/>
</dbReference>
<evidence type="ECO:0000256" key="2">
    <source>
        <dbReference type="ARBA" id="ARBA00004141"/>
    </source>
</evidence>
<evidence type="ECO:0000256" key="4">
    <source>
        <dbReference type="ARBA" id="ARBA00010858"/>
    </source>
</evidence>
<name>A0A1Q3B2H8_CEPFO</name>
<dbReference type="AlphaFoldDB" id="A0A1Q3B2H8"/>
<evidence type="ECO:0000256" key="6">
    <source>
        <dbReference type="ARBA" id="ARBA00022692"/>
    </source>
</evidence>
<dbReference type="Pfam" id="PF01277">
    <property type="entry name" value="Oleosin"/>
    <property type="match status" value="1"/>
</dbReference>
<dbReference type="OrthoDB" id="1929188at2759"/>